<evidence type="ECO:0000313" key="2">
    <source>
        <dbReference type="EMBL" id="RWZ79745.1"/>
    </source>
</evidence>
<protein>
    <recommendedName>
        <fullName evidence="1">Transcriptional repressor PaaX-like central Cas2-like domain-containing protein</fullName>
    </recommendedName>
</protein>
<reference evidence="2" key="1">
    <citation type="submission" date="2019-01" db="EMBL/GenBank/DDBJ databases">
        <title>Genomic signatures and co-occurrence patterns of the ultra-small Saccharimodia (Patescibacteria phylum) suggest a symbiotic lifestyle.</title>
        <authorList>
            <person name="Lemos L."/>
            <person name="Medeiros J."/>
            <person name="Andreote F."/>
            <person name="Fernandes G."/>
            <person name="Varani A."/>
            <person name="Oliveira G."/>
            <person name="Pylro V."/>
        </authorList>
    </citation>
    <scope>NUCLEOTIDE SEQUENCE [LARGE SCALE GENOMIC DNA]</scope>
    <source>
        <strain evidence="2">AMD01</strain>
    </source>
</reference>
<dbReference type="Proteomes" id="UP000289269">
    <property type="component" value="Unassembled WGS sequence"/>
</dbReference>
<dbReference type="EMBL" id="SCKW01000003">
    <property type="protein sequence ID" value="RWZ79745.1"/>
    <property type="molecule type" value="Genomic_DNA"/>
</dbReference>
<dbReference type="AlphaFoldDB" id="A0A4Q0AJM1"/>
<evidence type="ECO:0000313" key="3">
    <source>
        <dbReference type="Proteomes" id="UP000289269"/>
    </source>
</evidence>
<proteinExistence type="predicted"/>
<feature type="domain" description="Transcriptional repressor PaaX-like central Cas2-like" evidence="1">
    <location>
        <begin position="110"/>
        <end position="183"/>
    </location>
</feature>
<evidence type="ECO:0000259" key="1">
    <source>
        <dbReference type="Pfam" id="PF20803"/>
    </source>
</evidence>
<gene>
    <name evidence="2" type="ORF">EOT04_00595</name>
</gene>
<dbReference type="Gene3D" id="3.30.70.2650">
    <property type="match status" value="1"/>
</dbReference>
<sequence>MSGQSDGSAPATSHTGRIIYLVLSGLVENGALDQKLVVDDFGSLTLKAARSAGLKLDRPAAGKISSYMLGQKLLDVQKLSDGKSAVAVTLNGWRRVQKYRLQHLQIDTPKHWDGRWRFVLFDIPEEKRAARNALAGRLKKLGLWQCQRSCWAYPFECAEQVMAIARPYHIDQYITYLVAEHTNIELRLHQAFRGLLAGR</sequence>
<name>A0A4Q0AJM1_9BACT</name>
<dbReference type="Pfam" id="PF20803">
    <property type="entry name" value="PaaX_M"/>
    <property type="match status" value="1"/>
</dbReference>
<organism evidence="2 3">
    <name type="scientific">Candidatus Chaera renei</name>
    <dbReference type="NCBI Taxonomy" id="2506947"/>
    <lineage>
        <taxon>Bacteria</taxon>
        <taxon>Candidatus Saccharimonadota</taxon>
        <taxon>Candidatus Saccharimonadia</taxon>
        <taxon>Candidatus Saccharimonadales</taxon>
        <taxon>Candidatus Saccharimonadaceae</taxon>
        <taxon>Candidatus Chaera</taxon>
    </lineage>
</organism>
<dbReference type="InterPro" id="IPR048846">
    <property type="entry name" value="PaaX-like_central"/>
</dbReference>
<keyword evidence="3" id="KW-1185">Reference proteome</keyword>
<accession>A0A4Q0AJM1</accession>
<comment type="caution">
    <text evidence="2">The sequence shown here is derived from an EMBL/GenBank/DDBJ whole genome shotgun (WGS) entry which is preliminary data.</text>
</comment>